<dbReference type="KEGG" id="vg:22475472"/>
<dbReference type="InterPro" id="IPR010902">
    <property type="entry name" value="NUMOD4"/>
</dbReference>
<dbReference type="GO" id="GO:0004519">
    <property type="term" value="F:endonuclease activity"/>
    <property type="evidence" value="ECO:0007669"/>
    <property type="project" value="UniProtKB-KW"/>
</dbReference>
<dbReference type="RefSeq" id="YP_009111205.1">
    <property type="nucleotide sequence ID" value="NC_025830.1"/>
</dbReference>
<keyword evidence="3" id="KW-0255">Endonuclease</keyword>
<evidence type="ECO:0000259" key="2">
    <source>
        <dbReference type="Pfam" id="PF13392"/>
    </source>
</evidence>
<dbReference type="GO" id="GO:0016788">
    <property type="term" value="F:hydrolase activity, acting on ester bonds"/>
    <property type="evidence" value="ECO:0007669"/>
    <property type="project" value="InterPro"/>
</dbReference>
<dbReference type="Gene3D" id="3.90.75.20">
    <property type="match status" value="1"/>
</dbReference>
<sequence length="212" mass="24278">MDTHGQIPTDEVEEIWKDIVGYPDYQVSNYGNVRSFKSGMWKYLKTKSENLSPQCYPSVCLYKRGKDSGKSFSVHRLVAEAFKEPPSPELQKECRKTVLGVPIINHIDGNRHNNRVENLEWCTYSHNNTVAYSMGRIQKFGDDYHLSVLTKEKVLEIVRLIDCGITHKAIAELFGVSRNTISSLNNGYSWSHITGRPKKVQKRRSKTDPISE</sequence>
<dbReference type="Pfam" id="PF07463">
    <property type="entry name" value="NUMOD4"/>
    <property type="match status" value="1"/>
</dbReference>
<dbReference type="OrthoDB" id="21336at10239"/>
<dbReference type="Proteomes" id="UP000028961">
    <property type="component" value="Segment"/>
</dbReference>
<dbReference type="Pfam" id="PF13392">
    <property type="entry name" value="HNH_3"/>
    <property type="match status" value="1"/>
</dbReference>
<accession>A0A076GCP9</accession>
<evidence type="ECO:0000313" key="3">
    <source>
        <dbReference type="EMBL" id="AII27674.1"/>
    </source>
</evidence>
<dbReference type="EMBL" id="KM190144">
    <property type="protein sequence ID" value="AII27674.1"/>
    <property type="molecule type" value="Genomic_DNA"/>
</dbReference>
<dbReference type="Pfam" id="PF13384">
    <property type="entry name" value="HTH_23"/>
    <property type="match status" value="1"/>
</dbReference>
<dbReference type="Gene3D" id="1.10.10.60">
    <property type="entry name" value="Homeodomain-like"/>
    <property type="match status" value="1"/>
</dbReference>
<organism evidence="3 4">
    <name type="scientific">Escherichia phage Av-05</name>
    <dbReference type="NCBI Taxonomy" id="1527519"/>
    <lineage>
        <taxon>Viruses</taxon>
        <taxon>Duplodnaviria</taxon>
        <taxon>Heunggongvirae</taxon>
        <taxon>Uroviricota</taxon>
        <taxon>Caudoviricetes</taxon>
        <taxon>Vequintavirinae</taxon>
        <taxon>Avunavirus</taxon>
        <taxon>Avunavirus Av05</taxon>
    </lineage>
</organism>
<gene>
    <name evidence="3" type="ORF">Av05_00131</name>
</gene>
<evidence type="ECO:0000313" key="4">
    <source>
        <dbReference type="Proteomes" id="UP000028961"/>
    </source>
</evidence>
<dbReference type="SUPFAM" id="SSF54060">
    <property type="entry name" value="His-Me finger endonucleases"/>
    <property type="match status" value="1"/>
</dbReference>
<evidence type="ECO:0000259" key="1">
    <source>
        <dbReference type="Pfam" id="PF07463"/>
    </source>
</evidence>
<dbReference type="InterPro" id="IPR003615">
    <property type="entry name" value="HNH_nuc"/>
</dbReference>
<keyword evidence="3" id="KW-0378">Hydrolase</keyword>
<feature type="domain" description="HNH nuclease" evidence="2">
    <location>
        <begin position="74"/>
        <end position="128"/>
    </location>
</feature>
<keyword evidence="3" id="KW-0540">Nuclease</keyword>
<reference evidence="3 4" key="1">
    <citation type="journal article" date="2015" name="Genome Announc.">
        <title>Genomic Analysis of Broad-Host-Range Enterobacteriophage Av-05.</title>
        <authorList>
            <person name="Amarillas L."/>
            <person name="Lopez-Cuevas O."/>
            <person name="Leon-Felix J."/>
            <person name="Castro-Del Campo N."/>
            <person name="Gerba C.P."/>
            <person name="Chaidez C."/>
        </authorList>
    </citation>
    <scope>NUCLEOTIDE SEQUENCE [LARGE SCALE GENOMIC DNA]</scope>
</reference>
<keyword evidence="4" id="KW-1185">Reference proteome</keyword>
<proteinExistence type="predicted"/>
<dbReference type="InterPro" id="IPR044925">
    <property type="entry name" value="His-Me_finger_sf"/>
</dbReference>
<protein>
    <submittedName>
        <fullName evidence="3">HNH endonuclease</fullName>
    </submittedName>
</protein>
<dbReference type="GeneID" id="22475472"/>
<feature type="domain" description="NUMOD4" evidence="1">
    <location>
        <begin position="14"/>
        <end position="40"/>
    </location>
</feature>
<name>A0A076GCP9_9CAUD</name>